<keyword evidence="1" id="KW-0472">Membrane</keyword>
<dbReference type="EMBL" id="UNSC01000001">
    <property type="protein sequence ID" value="SZD71419.1"/>
    <property type="molecule type" value="Genomic_DNA"/>
</dbReference>
<keyword evidence="1" id="KW-0812">Transmembrane</keyword>
<gene>
    <name evidence="2" type="ORF">SAMEA104719789_00518</name>
</gene>
<dbReference type="AlphaFoldDB" id="A0A383TW91"/>
<dbReference type="Proteomes" id="UP000262142">
    <property type="component" value="Unassembled WGS sequence"/>
</dbReference>
<keyword evidence="3" id="KW-1185">Reference proteome</keyword>
<evidence type="ECO:0000313" key="3">
    <source>
        <dbReference type="Proteomes" id="UP000262142"/>
    </source>
</evidence>
<reference evidence="2 3" key="1">
    <citation type="submission" date="2018-09" db="EMBL/GenBank/DDBJ databases">
        <authorList>
            <consortium name="Pathogen Informatics"/>
        </authorList>
    </citation>
    <scope>NUCLEOTIDE SEQUENCE [LARGE SCALE GENOMIC DNA]</scope>
    <source>
        <strain evidence="2 3">OH-22767</strain>
    </source>
</reference>
<evidence type="ECO:0000313" key="2">
    <source>
        <dbReference type="EMBL" id="SZD71419.1"/>
    </source>
</evidence>
<organism evidence="2 3">
    <name type="scientific">Candidatus Ornithobacterium hominis</name>
    <dbReference type="NCBI Taxonomy" id="2497989"/>
    <lineage>
        <taxon>Bacteria</taxon>
        <taxon>Pseudomonadati</taxon>
        <taxon>Bacteroidota</taxon>
        <taxon>Flavobacteriia</taxon>
        <taxon>Flavobacteriales</taxon>
        <taxon>Weeksellaceae</taxon>
        <taxon>Ornithobacterium</taxon>
    </lineage>
</organism>
<keyword evidence="1" id="KW-1133">Transmembrane helix</keyword>
<accession>A0A383TW91</accession>
<name>A0A383TW91_9FLAO</name>
<evidence type="ECO:0000256" key="1">
    <source>
        <dbReference type="SAM" id="Phobius"/>
    </source>
</evidence>
<protein>
    <submittedName>
        <fullName evidence="2">Uncharacterized protein</fullName>
    </submittedName>
</protein>
<sequence length="52" mass="6234">MKYLVSLVICTLTMYLVSVIFEFNFDLKFFLIAPILSTIIYHILEKKYLKKK</sequence>
<proteinExistence type="predicted"/>
<feature type="transmembrane region" description="Helical" evidence="1">
    <location>
        <begin position="28"/>
        <end position="44"/>
    </location>
</feature>